<dbReference type="EMBL" id="UINC01001114">
    <property type="protein sequence ID" value="SUZ71187.1"/>
    <property type="molecule type" value="Genomic_DNA"/>
</dbReference>
<sequence length="174" mass="20192">MKGNILIASPNLLFDSFFSKTIILLVDETKDGYTGFILNKPLKIKLKEIESLDIYKGGPVSNDNLYFIYKTKSPIKGSLKISNNVYWGGNIDEVFKKIKENIINTNSIRFFIGYSGWDHNQLEVEIKNKNWIIKKNKVENILTINSQKHWRDEMKKLGGEYLLWSESPENPIFN</sequence>
<proteinExistence type="predicted"/>
<dbReference type="PANTHER" id="PTHR31984">
    <property type="entry name" value="TRANSPORTER, PUTATIVE (DUF179)-RELATED"/>
    <property type="match status" value="1"/>
</dbReference>
<dbReference type="SUPFAM" id="SSF143456">
    <property type="entry name" value="VC0467-like"/>
    <property type="match status" value="1"/>
</dbReference>
<gene>
    <name evidence="1" type="ORF">METZ01_LOCUS24041</name>
</gene>
<reference evidence="1" key="1">
    <citation type="submission" date="2018-05" db="EMBL/GenBank/DDBJ databases">
        <authorList>
            <person name="Lanie J.A."/>
            <person name="Ng W.-L."/>
            <person name="Kazmierczak K.M."/>
            <person name="Andrzejewski T.M."/>
            <person name="Davidsen T.M."/>
            <person name="Wayne K.J."/>
            <person name="Tettelin H."/>
            <person name="Glass J.I."/>
            <person name="Rusch D."/>
            <person name="Podicherti R."/>
            <person name="Tsui H.-C.T."/>
            <person name="Winkler M.E."/>
        </authorList>
    </citation>
    <scope>NUCLEOTIDE SEQUENCE</scope>
</reference>
<dbReference type="AlphaFoldDB" id="A0A381PZ04"/>
<accession>A0A381PZ04</accession>
<organism evidence="1">
    <name type="scientific">marine metagenome</name>
    <dbReference type="NCBI Taxonomy" id="408172"/>
    <lineage>
        <taxon>unclassified sequences</taxon>
        <taxon>metagenomes</taxon>
        <taxon>ecological metagenomes</taxon>
    </lineage>
</organism>
<dbReference type="Gene3D" id="3.40.1740.10">
    <property type="entry name" value="VC0467-like"/>
    <property type="match status" value="1"/>
</dbReference>
<dbReference type="Pfam" id="PF02622">
    <property type="entry name" value="DUF179"/>
    <property type="match status" value="1"/>
</dbReference>
<dbReference type="InterPro" id="IPR003774">
    <property type="entry name" value="AlgH-like"/>
</dbReference>
<evidence type="ECO:0000313" key="1">
    <source>
        <dbReference type="EMBL" id="SUZ71187.1"/>
    </source>
</evidence>
<dbReference type="PANTHER" id="PTHR31984:SF17">
    <property type="entry name" value="TRANSCRIPTIONAL REGULATOR"/>
    <property type="match status" value="1"/>
</dbReference>
<name>A0A381PZ04_9ZZZZ</name>
<protein>
    <submittedName>
        <fullName evidence="1">Uncharacterized protein</fullName>
    </submittedName>
</protein>